<gene>
    <name evidence="4" type="ORF">B0A73_18875</name>
    <name evidence="3" type="ORF">IW18_00965</name>
</gene>
<evidence type="ECO:0000313" key="6">
    <source>
        <dbReference type="Proteomes" id="UP000198302"/>
    </source>
</evidence>
<dbReference type="GO" id="GO:0005737">
    <property type="term" value="C:cytoplasm"/>
    <property type="evidence" value="ECO:0007669"/>
    <property type="project" value="TreeGrafter"/>
</dbReference>
<dbReference type="EMBL" id="JPRK01000002">
    <property type="protein sequence ID" value="KIO54608.1"/>
    <property type="molecule type" value="Genomic_DNA"/>
</dbReference>
<dbReference type="CDD" id="cd00838">
    <property type="entry name" value="MPP_superfamily"/>
    <property type="match status" value="1"/>
</dbReference>
<evidence type="ECO:0000313" key="4">
    <source>
        <dbReference type="EMBL" id="OXA84678.1"/>
    </source>
</evidence>
<dbReference type="AlphaFoldDB" id="A0A0D0F007"/>
<dbReference type="STRING" id="37752.IW18_00965"/>
<reference evidence="3 5" key="1">
    <citation type="submission" date="2015-01" db="EMBL/GenBank/DDBJ databases">
        <title>Genome of Flavobacterium hibernum DSM 12611.</title>
        <authorList>
            <person name="Stropko S.J."/>
            <person name="Pipes S.E."/>
            <person name="Newman J.D."/>
        </authorList>
    </citation>
    <scope>NUCLEOTIDE SEQUENCE [LARGE SCALE GENOMIC DNA]</scope>
    <source>
        <strain evidence="3 5">DSM 12611</strain>
    </source>
</reference>
<keyword evidence="6" id="KW-1185">Reference proteome</keyword>
<dbReference type="GO" id="GO:0016791">
    <property type="term" value="F:phosphatase activity"/>
    <property type="evidence" value="ECO:0007669"/>
    <property type="project" value="TreeGrafter"/>
</dbReference>
<dbReference type="RefSeq" id="WP_041515701.1">
    <property type="nucleotide sequence ID" value="NZ_JPRK01000002.1"/>
</dbReference>
<dbReference type="Proteomes" id="UP000032061">
    <property type="component" value="Unassembled WGS sequence"/>
</dbReference>
<protein>
    <submittedName>
        <fullName evidence="3">Serine/threonine protein phosphatase</fullName>
    </submittedName>
    <submittedName>
        <fullName evidence="4">YfcE family phosphodiesterase</fullName>
    </submittedName>
</protein>
<dbReference type="PIRSF" id="PIRSF000883">
    <property type="entry name" value="Pesterase_MJ0912"/>
    <property type="match status" value="1"/>
</dbReference>
<dbReference type="SUPFAM" id="SSF56300">
    <property type="entry name" value="Metallo-dependent phosphatases"/>
    <property type="match status" value="1"/>
</dbReference>
<accession>A0A0D0F007</accession>
<comment type="similarity">
    <text evidence="1">Belongs to the metallophosphoesterase superfamily. YfcE family.</text>
</comment>
<evidence type="ECO:0000313" key="5">
    <source>
        <dbReference type="Proteomes" id="UP000032061"/>
    </source>
</evidence>
<evidence type="ECO:0000259" key="2">
    <source>
        <dbReference type="Pfam" id="PF12850"/>
    </source>
</evidence>
<name>A0A0D0F007_9FLAO</name>
<dbReference type="PANTHER" id="PTHR42850">
    <property type="entry name" value="METALLOPHOSPHOESTERASE"/>
    <property type="match status" value="1"/>
</dbReference>
<dbReference type="InterPro" id="IPR050126">
    <property type="entry name" value="Ap4A_hydrolase"/>
</dbReference>
<comment type="caution">
    <text evidence="3">The sequence shown here is derived from an EMBL/GenBank/DDBJ whole genome shotgun (WGS) entry which is preliminary data.</text>
</comment>
<evidence type="ECO:0000313" key="3">
    <source>
        <dbReference type="EMBL" id="KIO54608.1"/>
    </source>
</evidence>
<dbReference type="InterPro" id="IPR024654">
    <property type="entry name" value="Calcineurin-like_PHP_lpxH"/>
</dbReference>
<dbReference type="InterPro" id="IPR029052">
    <property type="entry name" value="Metallo-depent_PP-like"/>
</dbReference>
<dbReference type="Proteomes" id="UP000198302">
    <property type="component" value="Unassembled WGS sequence"/>
</dbReference>
<dbReference type="InterPro" id="IPR011152">
    <property type="entry name" value="Pesterase_MJ0912"/>
</dbReference>
<dbReference type="PANTHER" id="PTHR42850:SF2">
    <property type="entry name" value="BLL5683 PROTEIN"/>
    <property type="match status" value="1"/>
</dbReference>
<dbReference type="OrthoDB" id="9813918at2"/>
<evidence type="ECO:0000256" key="1">
    <source>
        <dbReference type="ARBA" id="ARBA00008950"/>
    </source>
</evidence>
<proteinExistence type="inferred from homology"/>
<dbReference type="EMBL" id="MUGX01000029">
    <property type="protein sequence ID" value="OXA84678.1"/>
    <property type="molecule type" value="Genomic_DNA"/>
</dbReference>
<feature type="domain" description="Calcineurin-like phosphoesterase" evidence="2">
    <location>
        <begin position="1"/>
        <end position="199"/>
    </location>
</feature>
<dbReference type="Pfam" id="PF12850">
    <property type="entry name" value="Metallophos_2"/>
    <property type="match status" value="1"/>
</dbReference>
<organism evidence="3 5">
    <name type="scientific">Flavobacterium hibernum</name>
    <dbReference type="NCBI Taxonomy" id="37752"/>
    <lineage>
        <taxon>Bacteria</taxon>
        <taxon>Pseudomonadati</taxon>
        <taxon>Bacteroidota</taxon>
        <taxon>Flavobacteriia</taxon>
        <taxon>Flavobacteriales</taxon>
        <taxon>Flavobacteriaceae</taxon>
        <taxon>Flavobacterium</taxon>
    </lineage>
</organism>
<dbReference type="Gene3D" id="3.60.21.10">
    <property type="match status" value="1"/>
</dbReference>
<reference evidence="4 6" key="2">
    <citation type="submission" date="2016-11" db="EMBL/GenBank/DDBJ databases">
        <title>Whole genomes of Flavobacteriaceae.</title>
        <authorList>
            <person name="Stine C."/>
            <person name="Li C."/>
            <person name="Tadesse D."/>
        </authorList>
    </citation>
    <scope>NUCLEOTIDE SEQUENCE [LARGE SCALE GENOMIC DNA]</scope>
    <source>
        <strain evidence="4 6">ATCC 51468</strain>
    </source>
</reference>
<sequence length="244" mass="27558">MRIAIISDIHANFPALEQTLKSIEEENIDAVYCLGDLVGYNLCPNAVINEIRKKHIPTLAGNHDVKAVEIHNDGSNDIESYAYQIVGKEQIKYLSALPAHIKLEYQTANKLIKILMVHGSPYSNKEYLLEDKNEKDFTNIFLDSNTDILICGHSHLPYHRILENPNKKGSYFHAINAGSVGKPKDRNPDSCYAVITIEKSSNLSKKDGIKVEFIRVPYDIEKAARAIEESPLPDIYAFMLRKAY</sequence>